<dbReference type="Proteomes" id="UP001157502">
    <property type="component" value="Chromosome 5"/>
</dbReference>
<accession>A0ACC2H889</accession>
<proteinExistence type="predicted"/>
<gene>
    <name evidence="1" type="ORF">DPEC_G00066470</name>
</gene>
<protein>
    <submittedName>
        <fullName evidence="1">Uncharacterized protein</fullName>
    </submittedName>
</protein>
<keyword evidence="2" id="KW-1185">Reference proteome</keyword>
<reference evidence="1" key="1">
    <citation type="submission" date="2021-05" db="EMBL/GenBank/DDBJ databases">
        <authorList>
            <person name="Pan Q."/>
            <person name="Jouanno E."/>
            <person name="Zahm M."/>
            <person name="Klopp C."/>
            <person name="Cabau C."/>
            <person name="Louis A."/>
            <person name="Berthelot C."/>
            <person name="Parey E."/>
            <person name="Roest Crollius H."/>
            <person name="Montfort J."/>
            <person name="Robinson-Rechavi M."/>
            <person name="Bouchez O."/>
            <person name="Lampietro C."/>
            <person name="Lopez Roques C."/>
            <person name="Donnadieu C."/>
            <person name="Postlethwait J."/>
            <person name="Bobe J."/>
            <person name="Dillon D."/>
            <person name="Chandos A."/>
            <person name="von Hippel F."/>
            <person name="Guiguen Y."/>
        </authorList>
    </citation>
    <scope>NUCLEOTIDE SEQUENCE</scope>
    <source>
        <strain evidence="1">YG-Jan2019</strain>
    </source>
</reference>
<organism evidence="1 2">
    <name type="scientific">Dallia pectoralis</name>
    <name type="common">Alaska blackfish</name>
    <dbReference type="NCBI Taxonomy" id="75939"/>
    <lineage>
        <taxon>Eukaryota</taxon>
        <taxon>Metazoa</taxon>
        <taxon>Chordata</taxon>
        <taxon>Craniata</taxon>
        <taxon>Vertebrata</taxon>
        <taxon>Euteleostomi</taxon>
        <taxon>Actinopterygii</taxon>
        <taxon>Neopterygii</taxon>
        <taxon>Teleostei</taxon>
        <taxon>Protacanthopterygii</taxon>
        <taxon>Esociformes</taxon>
        <taxon>Umbridae</taxon>
        <taxon>Dallia</taxon>
    </lineage>
</organism>
<evidence type="ECO:0000313" key="2">
    <source>
        <dbReference type="Proteomes" id="UP001157502"/>
    </source>
</evidence>
<sequence length="221" mass="25840">MTRNQRNVINTEYILILNFRNRRNLLLFKDLYFLQKGIQNIVFIEIHKQIMDPSSTQENITKQSDVHDYSDYYYEFTNDPLDDFVPCEYSQFKEFGKTFVPISYVLICILSISKLNAKMSALEYDGGSKFIRKAKENPFVPIGMAGFFSIVGYRLFRLKSRGDMKMSVHLIHMRVMAQGFVVGAITIGVIYSMYNDYIVKPREELKALKQQTVLQNQEPHN</sequence>
<name>A0ACC2H889_DALPE</name>
<comment type="caution">
    <text evidence="1">The sequence shown here is derived from an EMBL/GenBank/DDBJ whole genome shotgun (WGS) entry which is preliminary data.</text>
</comment>
<dbReference type="EMBL" id="CM055732">
    <property type="protein sequence ID" value="KAJ8012224.1"/>
    <property type="molecule type" value="Genomic_DNA"/>
</dbReference>
<evidence type="ECO:0000313" key="1">
    <source>
        <dbReference type="EMBL" id="KAJ8012224.1"/>
    </source>
</evidence>